<dbReference type="AlphaFoldDB" id="A0AAD6BVA8"/>
<name>A0AAD6BVA8_9EURO</name>
<dbReference type="GeneID" id="81602371"/>
<protein>
    <submittedName>
        <fullName evidence="1">Uncharacterized protein</fullName>
    </submittedName>
</protein>
<comment type="caution">
    <text evidence="1">The sequence shown here is derived from an EMBL/GenBank/DDBJ whole genome shotgun (WGS) entry which is preliminary data.</text>
</comment>
<gene>
    <name evidence="1" type="ORF">N7458_008746</name>
</gene>
<evidence type="ECO:0000313" key="2">
    <source>
        <dbReference type="Proteomes" id="UP001213681"/>
    </source>
</evidence>
<accession>A0AAD6BVA8</accession>
<keyword evidence="2" id="KW-1185">Reference proteome</keyword>
<dbReference type="RefSeq" id="XP_056760977.1">
    <property type="nucleotide sequence ID" value="XM_056912128.1"/>
</dbReference>
<reference evidence="1" key="2">
    <citation type="journal article" date="2023" name="IMA Fungus">
        <title>Comparative genomic study of the Penicillium genus elucidates a diverse pangenome and 15 lateral gene transfer events.</title>
        <authorList>
            <person name="Petersen C."/>
            <person name="Sorensen T."/>
            <person name="Nielsen M.R."/>
            <person name="Sondergaard T.E."/>
            <person name="Sorensen J.L."/>
            <person name="Fitzpatrick D.A."/>
            <person name="Frisvad J.C."/>
            <person name="Nielsen K.L."/>
        </authorList>
    </citation>
    <scope>NUCLEOTIDE SEQUENCE</scope>
    <source>
        <strain evidence="1">IBT 16125</strain>
    </source>
</reference>
<organism evidence="1 2">
    <name type="scientific">Penicillium daleae</name>
    <dbReference type="NCBI Taxonomy" id="63821"/>
    <lineage>
        <taxon>Eukaryota</taxon>
        <taxon>Fungi</taxon>
        <taxon>Dikarya</taxon>
        <taxon>Ascomycota</taxon>
        <taxon>Pezizomycotina</taxon>
        <taxon>Eurotiomycetes</taxon>
        <taxon>Eurotiomycetidae</taxon>
        <taxon>Eurotiales</taxon>
        <taxon>Aspergillaceae</taxon>
        <taxon>Penicillium</taxon>
    </lineage>
</organism>
<dbReference type="Proteomes" id="UP001213681">
    <property type="component" value="Unassembled WGS sequence"/>
</dbReference>
<proteinExistence type="predicted"/>
<dbReference type="EMBL" id="JAPVEA010000008">
    <property type="protein sequence ID" value="KAJ5437748.1"/>
    <property type="molecule type" value="Genomic_DNA"/>
</dbReference>
<reference evidence="1" key="1">
    <citation type="submission" date="2022-12" db="EMBL/GenBank/DDBJ databases">
        <authorList>
            <person name="Petersen C."/>
        </authorList>
    </citation>
    <scope>NUCLEOTIDE SEQUENCE</scope>
    <source>
        <strain evidence="1">IBT 16125</strain>
    </source>
</reference>
<sequence length="108" mass="12025">MTRSAIESRDKQAMAEFTPPSAHLKPIFDAIRRHRSHRSCHDSARLTDLNGGFTTKLSVVFVLKTETPIRQFGSDWPTRGNHVACQTTLEVACARTALRCSRVDEGNG</sequence>
<evidence type="ECO:0000313" key="1">
    <source>
        <dbReference type="EMBL" id="KAJ5437748.1"/>
    </source>
</evidence>